<organism evidence="1 2">
    <name type="scientific">Williamsia serinedens</name>
    <dbReference type="NCBI Taxonomy" id="391736"/>
    <lineage>
        <taxon>Bacteria</taxon>
        <taxon>Bacillati</taxon>
        <taxon>Actinomycetota</taxon>
        <taxon>Actinomycetes</taxon>
        <taxon>Mycobacteriales</taxon>
        <taxon>Nocardiaceae</taxon>
        <taxon>Williamsia</taxon>
    </lineage>
</organism>
<sequence length="109" mass="12470">MTTWDDVVVHAARLPEVTVGDHHGMDSLRFRTSVLATRPDDETLRIMLTPEQIEETIAEFDWCTPVLWGQKLSAVAVRLPDADSDVVRDLITDAWRRRAPKRVQARYEG</sequence>
<evidence type="ECO:0000313" key="2">
    <source>
        <dbReference type="Proteomes" id="UP001205740"/>
    </source>
</evidence>
<name>A0ABT1GZZ3_9NOCA</name>
<keyword evidence="2" id="KW-1185">Reference proteome</keyword>
<comment type="caution">
    <text evidence="1">The sequence shown here is derived from an EMBL/GenBank/DDBJ whole genome shotgun (WGS) entry which is preliminary data.</text>
</comment>
<dbReference type="EMBL" id="JAMTCG010000003">
    <property type="protein sequence ID" value="MCP2160566.1"/>
    <property type="molecule type" value="Genomic_DNA"/>
</dbReference>
<dbReference type="RefSeq" id="WP_253654150.1">
    <property type="nucleotide sequence ID" value="NZ_BAAAOE010000003.1"/>
</dbReference>
<dbReference type="Proteomes" id="UP001205740">
    <property type="component" value="Unassembled WGS sequence"/>
</dbReference>
<reference evidence="1 2" key="1">
    <citation type="submission" date="2022-06" db="EMBL/GenBank/DDBJ databases">
        <title>Genomic Encyclopedia of Archaeal and Bacterial Type Strains, Phase II (KMG-II): from individual species to whole genera.</title>
        <authorList>
            <person name="Goeker M."/>
        </authorList>
    </citation>
    <scope>NUCLEOTIDE SEQUENCE [LARGE SCALE GENOMIC DNA]</scope>
    <source>
        <strain evidence="1 2">DSM 45037</strain>
    </source>
</reference>
<accession>A0ABT1GZZ3</accession>
<gene>
    <name evidence="1" type="ORF">LX12_001753</name>
</gene>
<protein>
    <submittedName>
        <fullName evidence="1">YjbR</fullName>
    </submittedName>
</protein>
<proteinExistence type="predicted"/>
<evidence type="ECO:0000313" key="1">
    <source>
        <dbReference type="EMBL" id="MCP2160566.1"/>
    </source>
</evidence>